<sequence>MERIKLLDVARGLAIIGTLGTNIWIFGSAGYSVDLDETDISRIGSYISKFSDYLTNGKFLGLLTIMFGIGMQLKYASFQNRGLPWFKLYLWSMILLFLDGVLHFIFVFEFDVLMSYSLTGILVAFIIQRSERVMKICMFIAASIHLFHQVVEGFLMDKIMTTQLARTLFPNNPYANISANRSSIAEQAALVRQENQLLEIAGFSWWEQVVYRLEHFWVLRSEAIMILPMNVFLFLLGVFLVRKGLLKMDEHGIRLQNRLLWIGLGIGIPLNALSFFSTQFVVLDRYVFAPVLSLGYLGLVFLIARHQKFVKTQHYISNVGKMALTCYIAQNIIASFLFYNWGLGLSNHYSQPLIHASWLGITLFMIVFSTLWLRKYKQGPVETIWRKLGNIPVKRHLQKLT</sequence>
<evidence type="ECO:0000313" key="4">
    <source>
        <dbReference type="EMBL" id="SUV17637.1"/>
    </source>
</evidence>
<feature type="transmembrane region" description="Helical" evidence="1">
    <location>
        <begin position="88"/>
        <end position="106"/>
    </location>
</feature>
<feature type="domain" description="DUF418" evidence="2">
    <location>
        <begin position="240"/>
        <end position="388"/>
    </location>
</feature>
<name>A0A2S0JZP7_LYSSH</name>
<evidence type="ECO:0000313" key="3">
    <source>
        <dbReference type="EMBL" id="AVK96566.1"/>
    </source>
</evidence>
<dbReference type="Proteomes" id="UP000255295">
    <property type="component" value="Unassembled WGS sequence"/>
</dbReference>
<dbReference type="PANTHER" id="PTHR30590">
    <property type="entry name" value="INNER MEMBRANE PROTEIN"/>
    <property type="match status" value="1"/>
</dbReference>
<proteinExistence type="predicted"/>
<dbReference type="InterPro" id="IPR052529">
    <property type="entry name" value="Bact_Transport_Assoc"/>
</dbReference>
<evidence type="ECO:0000256" key="1">
    <source>
        <dbReference type="SAM" id="Phobius"/>
    </source>
</evidence>
<dbReference type="Proteomes" id="UP000238825">
    <property type="component" value="Chromosome"/>
</dbReference>
<dbReference type="EMBL" id="CP019980">
    <property type="protein sequence ID" value="AVK96566.1"/>
    <property type="molecule type" value="Genomic_DNA"/>
</dbReference>
<dbReference type="Pfam" id="PF04235">
    <property type="entry name" value="DUF418"/>
    <property type="match status" value="1"/>
</dbReference>
<evidence type="ECO:0000313" key="6">
    <source>
        <dbReference type="Proteomes" id="UP000255295"/>
    </source>
</evidence>
<evidence type="ECO:0000259" key="2">
    <source>
        <dbReference type="Pfam" id="PF04235"/>
    </source>
</evidence>
<dbReference type="AlphaFoldDB" id="A0A2S0JZP7"/>
<dbReference type="InterPro" id="IPR007349">
    <property type="entry name" value="DUF418"/>
</dbReference>
<reference evidence="3 5" key="1">
    <citation type="submission" date="2017-03" db="EMBL/GenBank/DDBJ databases">
        <title>The whole genome sequencing and assembly of Lysinibacillus sphaericus DSM 28T strain.</title>
        <authorList>
            <person name="Lee Y.-J."/>
            <person name="Yi H."/>
            <person name="Bahn Y.-S."/>
            <person name="Kim J.F."/>
            <person name="Lee D.-W."/>
        </authorList>
    </citation>
    <scope>NUCLEOTIDE SEQUENCE [LARGE SCALE GENOMIC DNA]</scope>
    <source>
        <strain evidence="3 5">DSM 28</strain>
    </source>
</reference>
<reference evidence="4 6" key="2">
    <citation type="submission" date="2018-06" db="EMBL/GenBank/DDBJ databases">
        <authorList>
            <consortium name="Pathogen Informatics"/>
            <person name="Doyle S."/>
        </authorList>
    </citation>
    <scope>NUCLEOTIDE SEQUENCE [LARGE SCALE GENOMIC DNA]</scope>
    <source>
        <strain evidence="4 6">NCTC10338</strain>
    </source>
</reference>
<feature type="transmembrane region" description="Helical" evidence="1">
    <location>
        <begin position="53"/>
        <end position="76"/>
    </location>
</feature>
<protein>
    <submittedName>
        <fullName evidence="4">Integral inner membrane protein</fullName>
    </submittedName>
</protein>
<feature type="transmembrane region" description="Helical" evidence="1">
    <location>
        <begin position="223"/>
        <end position="241"/>
    </location>
</feature>
<feature type="transmembrane region" description="Helical" evidence="1">
    <location>
        <begin position="324"/>
        <end position="341"/>
    </location>
</feature>
<feature type="transmembrane region" description="Helical" evidence="1">
    <location>
        <begin position="12"/>
        <end position="33"/>
    </location>
</feature>
<feature type="transmembrane region" description="Helical" evidence="1">
    <location>
        <begin position="112"/>
        <end position="129"/>
    </location>
</feature>
<keyword evidence="1" id="KW-0472">Membrane</keyword>
<gene>
    <name evidence="3" type="ORF">LS41612_09965</name>
    <name evidence="4" type="ORF">NCTC10338_02743</name>
</gene>
<feature type="transmembrane region" description="Helical" evidence="1">
    <location>
        <begin position="136"/>
        <end position="156"/>
    </location>
</feature>
<keyword evidence="1" id="KW-0812">Transmembrane</keyword>
<feature type="transmembrane region" description="Helical" evidence="1">
    <location>
        <begin position="261"/>
        <end position="280"/>
    </location>
</feature>
<dbReference type="GeneID" id="48276529"/>
<dbReference type="PANTHER" id="PTHR30590:SF2">
    <property type="entry name" value="INNER MEMBRANE PROTEIN"/>
    <property type="match status" value="1"/>
</dbReference>
<accession>A0A2S0JZP7</accession>
<dbReference type="RefSeq" id="WP_024361012.1">
    <property type="nucleotide sequence ID" value="NZ_BJNS01000006.1"/>
</dbReference>
<feature type="transmembrane region" description="Helical" evidence="1">
    <location>
        <begin position="286"/>
        <end position="304"/>
    </location>
</feature>
<dbReference type="EMBL" id="UFSZ01000001">
    <property type="protein sequence ID" value="SUV17637.1"/>
    <property type="molecule type" value="Genomic_DNA"/>
</dbReference>
<keyword evidence="1" id="KW-1133">Transmembrane helix</keyword>
<organism evidence="3 5">
    <name type="scientific">Lysinibacillus sphaericus</name>
    <name type="common">Bacillus sphaericus</name>
    <dbReference type="NCBI Taxonomy" id="1421"/>
    <lineage>
        <taxon>Bacteria</taxon>
        <taxon>Bacillati</taxon>
        <taxon>Bacillota</taxon>
        <taxon>Bacilli</taxon>
        <taxon>Bacillales</taxon>
        <taxon>Bacillaceae</taxon>
        <taxon>Lysinibacillus</taxon>
    </lineage>
</organism>
<evidence type="ECO:0000313" key="5">
    <source>
        <dbReference type="Proteomes" id="UP000238825"/>
    </source>
</evidence>
<feature type="transmembrane region" description="Helical" evidence="1">
    <location>
        <begin position="353"/>
        <end position="373"/>
    </location>
</feature>